<dbReference type="Pfam" id="PF02581">
    <property type="entry name" value="TMP-TENI"/>
    <property type="match status" value="1"/>
</dbReference>
<dbReference type="InterPro" id="IPR034291">
    <property type="entry name" value="TMP_synthase"/>
</dbReference>
<comment type="cofactor">
    <cofactor evidence="9">
        <name>Mg(2+)</name>
        <dbReference type="ChEBI" id="CHEBI:18420"/>
    </cofactor>
    <text evidence="9">Binds 1 Mg(2+) ion per subunit.</text>
</comment>
<evidence type="ECO:0000256" key="4">
    <source>
        <dbReference type="ARBA" id="ARBA00022842"/>
    </source>
</evidence>
<feature type="binding site" evidence="9">
    <location>
        <begin position="36"/>
        <end position="40"/>
    </location>
    <ligand>
        <name>4-amino-2-methyl-5-(diphosphooxymethyl)pyrimidine</name>
        <dbReference type="ChEBI" id="CHEBI:57841"/>
    </ligand>
</feature>
<comment type="similarity">
    <text evidence="9 10">Belongs to the thiamine-phosphate synthase family.</text>
</comment>
<evidence type="ECO:0000259" key="12">
    <source>
        <dbReference type="Pfam" id="PF02581"/>
    </source>
</evidence>
<name>A0ABW5X7H3_9FLAO</name>
<gene>
    <name evidence="9 13" type="primary">thiE</name>
    <name evidence="13" type="ORF">ACFSYS_09920</name>
</gene>
<evidence type="ECO:0000256" key="8">
    <source>
        <dbReference type="ARBA" id="ARBA00047883"/>
    </source>
</evidence>
<evidence type="ECO:0000256" key="7">
    <source>
        <dbReference type="ARBA" id="ARBA00047851"/>
    </source>
</evidence>
<keyword evidence="14" id="KW-1185">Reference proteome</keyword>
<dbReference type="GO" id="GO:0004789">
    <property type="term" value="F:thiamine-phosphate diphosphorylase activity"/>
    <property type="evidence" value="ECO:0007669"/>
    <property type="project" value="UniProtKB-EC"/>
</dbReference>
<protein>
    <recommendedName>
        <fullName evidence="9">Thiamine-phosphate synthase</fullName>
        <shortName evidence="9">TP synthase</shortName>
        <shortName evidence="9">TPS</shortName>
        <ecNumber evidence="9">2.5.1.3</ecNumber>
    </recommendedName>
    <alternativeName>
        <fullName evidence="9">Thiamine-phosphate pyrophosphorylase</fullName>
        <shortName evidence="9">TMP pyrophosphorylase</shortName>
        <shortName evidence="9">TMP-PPase</shortName>
    </alternativeName>
</protein>
<dbReference type="RefSeq" id="WP_251742751.1">
    <property type="nucleotide sequence ID" value="NZ_JBHUOJ010000022.1"/>
</dbReference>
<comment type="catalytic activity">
    <reaction evidence="7 9 10">
        <text>2-(2-carboxy-4-methylthiazol-5-yl)ethyl phosphate + 4-amino-2-methyl-5-(diphosphooxymethyl)pyrimidine + 2 H(+) = thiamine phosphate + CO2 + diphosphate</text>
        <dbReference type="Rhea" id="RHEA:47848"/>
        <dbReference type="ChEBI" id="CHEBI:15378"/>
        <dbReference type="ChEBI" id="CHEBI:16526"/>
        <dbReference type="ChEBI" id="CHEBI:33019"/>
        <dbReference type="ChEBI" id="CHEBI:37575"/>
        <dbReference type="ChEBI" id="CHEBI:57841"/>
        <dbReference type="ChEBI" id="CHEBI:62890"/>
        <dbReference type="EC" id="2.5.1.3"/>
    </reaction>
</comment>
<keyword evidence="4 9" id="KW-0460">Magnesium</keyword>
<feature type="binding site" evidence="9">
    <location>
        <position position="88"/>
    </location>
    <ligand>
        <name>Mg(2+)</name>
        <dbReference type="ChEBI" id="CHEBI:18420"/>
    </ligand>
</feature>
<feature type="binding site" evidence="9">
    <location>
        <position position="68"/>
    </location>
    <ligand>
        <name>4-amino-2-methyl-5-(diphosphooxymethyl)pyrimidine</name>
        <dbReference type="ChEBI" id="CHEBI:57841"/>
    </ligand>
</feature>
<evidence type="ECO:0000256" key="11">
    <source>
        <dbReference type="RuleBase" id="RU004253"/>
    </source>
</evidence>
<feature type="binding site" evidence="9">
    <location>
        <position position="137"/>
    </location>
    <ligand>
        <name>4-amino-2-methyl-5-(diphosphooxymethyl)pyrimidine</name>
        <dbReference type="ChEBI" id="CHEBI:57841"/>
    </ligand>
</feature>
<evidence type="ECO:0000256" key="5">
    <source>
        <dbReference type="ARBA" id="ARBA00022977"/>
    </source>
</evidence>
<comment type="catalytic activity">
    <reaction evidence="6 9 10">
        <text>4-methyl-5-(2-phosphooxyethyl)-thiazole + 4-amino-2-methyl-5-(diphosphooxymethyl)pyrimidine + H(+) = thiamine phosphate + diphosphate</text>
        <dbReference type="Rhea" id="RHEA:22328"/>
        <dbReference type="ChEBI" id="CHEBI:15378"/>
        <dbReference type="ChEBI" id="CHEBI:33019"/>
        <dbReference type="ChEBI" id="CHEBI:37575"/>
        <dbReference type="ChEBI" id="CHEBI:57841"/>
        <dbReference type="ChEBI" id="CHEBI:58296"/>
        <dbReference type="EC" id="2.5.1.3"/>
    </reaction>
</comment>
<comment type="catalytic activity">
    <reaction evidence="8 9 10">
        <text>2-[(2R,5Z)-2-carboxy-4-methylthiazol-5(2H)-ylidene]ethyl phosphate + 4-amino-2-methyl-5-(diphosphooxymethyl)pyrimidine + 2 H(+) = thiamine phosphate + CO2 + diphosphate</text>
        <dbReference type="Rhea" id="RHEA:47844"/>
        <dbReference type="ChEBI" id="CHEBI:15378"/>
        <dbReference type="ChEBI" id="CHEBI:16526"/>
        <dbReference type="ChEBI" id="CHEBI:33019"/>
        <dbReference type="ChEBI" id="CHEBI:37575"/>
        <dbReference type="ChEBI" id="CHEBI:57841"/>
        <dbReference type="ChEBI" id="CHEBI:62899"/>
        <dbReference type="EC" id="2.5.1.3"/>
    </reaction>
</comment>
<dbReference type="PANTHER" id="PTHR20857">
    <property type="entry name" value="THIAMINE-PHOSPHATE PYROPHOSPHORYLASE"/>
    <property type="match status" value="1"/>
</dbReference>
<dbReference type="NCBIfam" id="TIGR00693">
    <property type="entry name" value="thiE"/>
    <property type="match status" value="1"/>
</dbReference>
<feature type="domain" description="Thiamine phosphate synthase/TenI" evidence="12">
    <location>
        <begin position="9"/>
        <end position="194"/>
    </location>
</feature>
<keyword evidence="2 9" id="KW-0808">Transferase</keyword>
<evidence type="ECO:0000256" key="2">
    <source>
        <dbReference type="ARBA" id="ARBA00022679"/>
    </source>
</evidence>
<sequence length="221" mass="24615">MIKRIPKIHFITQEHPNKTHLDQAQEACSAGAELVQLRIKNESKSKIIDVALKIKNVCDYHGSTFIINDYIDIALETNADGVHLGNQDPSHELAREILGPDKIIGGTAYNSEELNFHNSNKLVDYIGLGNYRKSATKPEIKQFHSLASIKFLIDSLREKYENPIPLLVIGGIRKEDVKPLIRTGLYGIAISSLINDSTDKKKTFIQLRSLGLSGESGILNK</sequence>
<dbReference type="InterPro" id="IPR013785">
    <property type="entry name" value="Aldolase_TIM"/>
</dbReference>
<dbReference type="Proteomes" id="UP001597438">
    <property type="component" value="Unassembled WGS sequence"/>
</dbReference>
<dbReference type="EC" id="2.5.1.3" evidence="9"/>
<feature type="binding site" evidence="9">
    <location>
        <begin position="134"/>
        <end position="136"/>
    </location>
    <ligand>
        <name>2-[(2R,5Z)-2-carboxy-4-methylthiazol-5(2H)-ylidene]ethyl phosphate</name>
        <dbReference type="ChEBI" id="CHEBI:62899"/>
    </ligand>
</feature>
<evidence type="ECO:0000256" key="9">
    <source>
        <dbReference type="HAMAP-Rule" id="MF_00097"/>
    </source>
</evidence>
<feature type="binding site" evidence="9">
    <location>
        <position position="107"/>
    </location>
    <ligand>
        <name>4-amino-2-methyl-5-(diphosphooxymethyl)pyrimidine</name>
        <dbReference type="ChEBI" id="CHEBI:57841"/>
    </ligand>
</feature>
<comment type="pathway">
    <text evidence="1 9 11">Cofactor biosynthesis; thiamine diphosphate biosynthesis; thiamine phosphate from 4-amino-2-methyl-5-diphosphomethylpyrimidine and 4-methyl-5-(2-phosphoethyl)-thiazole: step 1/1.</text>
</comment>
<comment type="function">
    <text evidence="9">Condenses 4-methyl-5-(beta-hydroxyethyl)thiazole monophosphate (THZ-P) and 2-methyl-4-amino-5-hydroxymethyl pyrimidine pyrophosphate (HMP-PP) to form thiamine monophosphate (TMP).</text>
</comment>
<feature type="binding site" evidence="9">
    <location>
        <position position="171"/>
    </location>
    <ligand>
        <name>2-[(2R,5Z)-2-carboxy-4-methylthiazol-5(2H)-ylidene]ethyl phosphate</name>
        <dbReference type="ChEBI" id="CHEBI:62899"/>
    </ligand>
</feature>
<dbReference type="HAMAP" id="MF_00097">
    <property type="entry name" value="TMP_synthase"/>
    <property type="match status" value="1"/>
</dbReference>
<keyword evidence="3 9" id="KW-0479">Metal-binding</keyword>
<evidence type="ECO:0000313" key="13">
    <source>
        <dbReference type="EMBL" id="MFD2833604.1"/>
    </source>
</evidence>
<dbReference type="EMBL" id="JBHUOJ010000022">
    <property type="protein sequence ID" value="MFD2833604.1"/>
    <property type="molecule type" value="Genomic_DNA"/>
</dbReference>
<dbReference type="InterPro" id="IPR036206">
    <property type="entry name" value="ThiamineP_synth_sf"/>
</dbReference>
<evidence type="ECO:0000256" key="10">
    <source>
        <dbReference type="RuleBase" id="RU003826"/>
    </source>
</evidence>
<comment type="caution">
    <text evidence="9">Lacks conserved residue(s) required for the propagation of feature annotation.</text>
</comment>
<feature type="binding site" evidence="9">
    <location>
        <position position="69"/>
    </location>
    <ligand>
        <name>Mg(2+)</name>
        <dbReference type="ChEBI" id="CHEBI:18420"/>
    </ligand>
</feature>
<dbReference type="CDD" id="cd00564">
    <property type="entry name" value="TMP_TenI"/>
    <property type="match status" value="1"/>
</dbReference>
<evidence type="ECO:0000256" key="3">
    <source>
        <dbReference type="ARBA" id="ARBA00022723"/>
    </source>
</evidence>
<comment type="caution">
    <text evidence="13">The sequence shown here is derived from an EMBL/GenBank/DDBJ whole genome shotgun (WGS) entry which is preliminary data.</text>
</comment>
<evidence type="ECO:0000256" key="6">
    <source>
        <dbReference type="ARBA" id="ARBA00047334"/>
    </source>
</evidence>
<dbReference type="PANTHER" id="PTHR20857:SF23">
    <property type="entry name" value="THIAMINE BIOSYNTHETIC BIFUNCTIONAL ENZYME"/>
    <property type="match status" value="1"/>
</dbReference>
<dbReference type="Gene3D" id="3.20.20.70">
    <property type="entry name" value="Aldolase class I"/>
    <property type="match status" value="1"/>
</dbReference>
<organism evidence="13 14">
    <name type="scientific">Christiangramia antarctica</name>
    <dbReference type="NCBI Taxonomy" id="2058158"/>
    <lineage>
        <taxon>Bacteria</taxon>
        <taxon>Pseudomonadati</taxon>
        <taxon>Bacteroidota</taxon>
        <taxon>Flavobacteriia</taxon>
        <taxon>Flavobacteriales</taxon>
        <taxon>Flavobacteriaceae</taxon>
        <taxon>Christiangramia</taxon>
    </lineage>
</organism>
<evidence type="ECO:0000313" key="14">
    <source>
        <dbReference type="Proteomes" id="UP001597438"/>
    </source>
</evidence>
<evidence type="ECO:0000256" key="1">
    <source>
        <dbReference type="ARBA" id="ARBA00005165"/>
    </source>
</evidence>
<proteinExistence type="inferred from homology"/>
<reference evidence="14" key="1">
    <citation type="journal article" date="2019" name="Int. J. Syst. Evol. Microbiol.">
        <title>The Global Catalogue of Microorganisms (GCM) 10K type strain sequencing project: providing services to taxonomists for standard genome sequencing and annotation.</title>
        <authorList>
            <consortium name="The Broad Institute Genomics Platform"/>
            <consortium name="The Broad Institute Genome Sequencing Center for Infectious Disease"/>
            <person name="Wu L."/>
            <person name="Ma J."/>
        </authorList>
    </citation>
    <scope>NUCLEOTIDE SEQUENCE [LARGE SCALE GENOMIC DNA]</scope>
    <source>
        <strain evidence="14">KCTC 52925</strain>
    </source>
</reference>
<keyword evidence="5 9" id="KW-0784">Thiamine biosynthesis</keyword>
<dbReference type="SUPFAM" id="SSF51391">
    <property type="entry name" value="Thiamin phosphate synthase"/>
    <property type="match status" value="1"/>
</dbReference>
<accession>A0ABW5X7H3</accession>
<dbReference type="InterPro" id="IPR022998">
    <property type="entry name" value="ThiamineP_synth_TenI"/>
</dbReference>